<dbReference type="EMBL" id="LR796151">
    <property type="protein sequence ID" value="CAB4121575.1"/>
    <property type="molecule type" value="Genomic_DNA"/>
</dbReference>
<accession>A0A6J5KJ73</accession>
<feature type="region of interest" description="Disordered" evidence="1">
    <location>
        <begin position="1"/>
        <end position="21"/>
    </location>
</feature>
<sequence length="72" mass="8282">MTDIWDQATEQEEQHRELSIKKARAKNQPIAFSGRCLSCNAEIEKAGRFCPGGECKEQYELEQKIAHIKGFR</sequence>
<evidence type="ECO:0000256" key="1">
    <source>
        <dbReference type="SAM" id="MobiDB-lite"/>
    </source>
</evidence>
<organism evidence="2">
    <name type="scientific">uncultured Caudovirales phage</name>
    <dbReference type="NCBI Taxonomy" id="2100421"/>
    <lineage>
        <taxon>Viruses</taxon>
        <taxon>Duplodnaviria</taxon>
        <taxon>Heunggongvirae</taxon>
        <taxon>Uroviricota</taxon>
        <taxon>Caudoviricetes</taxon>
        <taxon>Peduoviridae</taxon>
        <taxon>Maltschvirus</taxon>
        <taxon>Maltschvirus maltsch</taxon>
    </lineage>
</organism>
<reference evidence="2" key="1">
    <citation type="submission" date="2020-04" db="EMBL/GenBank/DDBJ databases">
        <authorList>
            <person name="Chiriac C."/>
            <person name="Salcher M."/>
            <person name="Ghai R."/>
            <person name="Kavagutti S V."/>
        </authorList>
    </citation>
    <scope>NUCLEOTIDE SEQUENCE</scope>
</reference>
<gene>
    <name evidence="2" type="ORF">UFOVP14_37</name>
</gene>
<evidence type="ECO:0000313" key="2">
    <source>
        <dbReference type="EMBL" id="CAB4121575.1"/>
    </source>
</evidence>
<protein>
    <submittedName>
        <fullName evidence="2">Uncharacterized protein</fullName>
    </submittedName>
</protein>
<proteinExistence type="predicted"/>
<name>A0A6J5KJ73_9CAUD</name>